<feature type="signal peptide" evidence="5">
    <location>
        <begin position="1"/>
        <end position="18"/>
    </location>
</feature>
<dbReference type="InterPro" id="IPR036388">
    <property type="entry name" value="WH-like_DNA-bd_sf"/>
</dbReference>
<dbReference type="Gene3D" id="3.40.50.300">
    <property type="entry name" value="P-loop containing nucleotide triphosphate hydrolases"/>
    <property type="match status" value="1"/>
</dbReference>
<reference evidence="10 11" key="1">
    <citation type="journal article" date="2023" name="G3 (Bethesda)">
        <title>A chromosome-length genome assembly and annotation of blackberry (Rubus argutus, cv. 'Hillquist').</title>
        <authorList>
            <person name="Bruna T."/>
            <person name="Aryal R."/>
            <person name="Dudchenko O."/>
            <person name="Sargent D.J."/>
            <person name="Mead D."/>
            <person name="Buti M."/>
            <person name="Cavallini A."/>
            <person name="Hytonen T."/>
            <person name="Andres J."/>
            <person name="Pham M."/>
            <person name="Weisz D."/>
            <person name="Mascagni F."/>
            <person name="Usai G."/>
            <person name="Natali L."/>
            <person name="Bassil N."/>
            <person name="Fernandez G.E."/>
            <person name="Lomsadze A."/>
            <person name="Armour M."/>
            <person name="Olukolu B."/>
            <person name="Poorten T."/>
            <person name="Britton C."/>
            <person name="Davik J."/>
            <person name="Ashrafi H."/>
            <person name="Aiden E.L."/>
            <person name="Borodovsky M."/>
            <person name="Worthington M."/>
        </authorList>
    </citation>
    <scope>NUCLEOTIDE SEQUENCE [LARGE SCALE GENOMIC DNA]</scope>
    <source>
        <strain evidence="10">PI 553951</strain>
    </source>
</reference>
<dbReference type="PANTHER" id="PTHR23155:SF1205">
    <property type="entry name" value="DISEASE RESISTANCE PROTEIN RPM1"/>
    <property type="match status" value="1"/>
</dbReference>
<dbReference type="PRINTS" id="PR00364">
    <property type="entry name" value="DISEASERSIST"/>
</dbReference>
<feature type="domain" description="NB-ARC" evidence="6">
    <location>
        <begin position="173"/>
        <end position="348"/>
    </location>
</feature>
<dbReference type="Gene3D" id="1.10.10.10">
    <property type="entry name" value="Winged helix-like DNA-binding domain superfamily/Winged helix DNA-binding domain"/>
    <property type="match status" value="1"/>
</dbReference>
<dbReference type="InterPro" id="IPR002182">
    <property type="entry name" value="NB-ARC"/>
</dbReference>
<evidence type="ECO:0000259" key="7">
    <source>
        <dbReference type="Pfam" id="PF18052"/>
    </source>
</evidence>
<dbReference type="Proteomes" id="UP001457282">
    <property type="component" value="Unassembled WGS sequence"/>
</dbReference>
<dbReference type="Pfam" id="PF18052">
    <property type="entry name" value="Rx_N"/>
    <property type="match status" value="1"/>
</dbReference>
<dbReference type="InterPro" id="IPR055414">
    <property type="entry name" value="LRR_R13L4/SHOC2-like"/>
</dbReference>
<evidence type="ECO:0000259" key="8">
    <source>
        <dbReference type="Pfam" id="PF23559"/>
    </source>
</evidence>
<dbReference type="EMBL" id="JBEDUW010000006">
    <property type="protein sequence ID" value="KAK9922849.1"/>
    <property type="molecule type" value="Genomic_DNA"/>
</dbReference>
<dbReference type="SUPFAM" id="SSF52058">
    <property type="entry name" value="L domain-like"/>
    <property type="match status" value="1"/>
</dbReference>
<evidence type="ECO:0000313" key="11">
    <source>
        <dbReference type="Proteomes" id="UP001457282"/>
    </source>
</evidence>
<feature type="coiled-coil region" evidence="4">
    <location>
        <begin position="28"/>
        <end position="58"/>
    </location>
</feature>
<dbReference type="InterPro" id="IPR038005">
    <property type="entry name" value="RX-like_CC"/>
</dbReference>
<dbReference type="PANTHER" id="PTHR23155">
    <property type="entry name" value="DISEASE RESISTANCE PROTEIN RP"/>
    <property type="match status" value="1"/>
</dbReference>
<feature type="chain" id="PRO_5043418880" description="Disease resistance protein RPM1-like" evidence="5">
    <location>
        <begin position="19"/>
        <end position="656"/>
    </location>
</feature>
<keyword evidence="11" id="KW-1185">Reference proteome</keyword>
<keyword evidence="3" id="KW-0611">Plant defense</keyword>
<feature type="domain" description="Disease resistance N-terminal" evidence="7">
    <location>
        <begin position="9"/>
        <end position="88"/>
    </location>
</feature>
<evidence type="ECO:0000256" key="4">
    <source>
        <dbReference type="SAM" id="Coils"/>
    </source>
</evidence>
<dbReference type="FunFam" id="1.10.10.10:FF:000322">
    <property type="entry name" value="Probable disease resistance protein At1g63360"/>
    <property type="match status" value="1"/>
</dbReference>
<dbReference type="Gene3D" id="1.20.5.4130">
    <property type="match status" value="1"/>
</dbReference>
<sequence length="656" mass="75061">MASGAQHLLLGTIVRILANEVSSIAGICDQVKDIKEELESMKALLQDAEGKKTHTKSEETWVASVRDSVYEVEDAIDEFIYNIYEEKTGGRVTRWFHQTIHIPKNLWYRRQIANKLYKVKQTIKAISERNHKYGVGHVTALEGTSNSPNVKNWMQYQSEASLFIKEDELVGIEAQKKILMGWLMNGDPNQTVIPIVGMGGSGKTTLVASTFNNDIVKRHFNCFAWITVSQTYVIEDLYRNLIKQFHESRNEEIPPGINAMSFRELLQMLANYLDSKSYLVVLDDVWDINLWSLVRLPLQDGQLGSRVVLTTRKQDIADHAFGVKSCVHHIQLLREMDSWELFSKKVFSTYPNKSCPSELEPVAWKILGKCEGLPLAIVALGGVMSSKKSYAEWSNVYNSLNWHLANDPLLDSVRNILLLSFNDLPYQLKHCFLYCSLFPEDYEMKRSRLIRLWIAEGFVEHQTSVTPEVVAERYFYELCFRSMLQVVERNPEGRPKICKLHDLIREIAVSTSMKEKFCASCHGKKLKEVMKENGARRLSIQITEGEIESYTGTSQLRSFLVFSIDMSSLCLSNSLIAEFKLLRTLDLQNVPIEKLPNGVVYLFNLRYLNLKGTDIKKLPKSIGRLRNLQTLNISHTKIKTLPKGIAKLLNLRHLYA</sequence>
<keyword evidence="2" id="KW-0547">Nucleotide-binding</keyword>
<dbReference type="FunFam" id="3.40.50.300:FF:001091">
    <property type="entry name" value="Probable disease resistance protein At1g61300"/>
    <property type="match status" value="1"/>
</dbReference>
<feature type="domain" description="Disease resistance protein winged helix" evidence="8">
    <location>
        <begin position="437"/>
        <end position="508"/>
    </location>
</feature>
<evidence type="ECO:0000256" key="1">
    <source>
        <dbReference type="ARBA" id="ARBA00022737"/>
    </source>
</evidence>
<dbReference type="InterPro" id="IPR041118">
    <property type="entry name" value="Rx_N"/>
</dbReference>
<dbReference type="InterPro" id="IPR044974">
    <property type="entry name" value="Disease_R_plants"/>
</dbReference>
<proteinExistence type="predicted"/>
<dbReference type="GO" id="GO:0043531">
    <property type="term" value="F:ADP binding"/>
    <property type="evidence" value="ECO:0007669"/>
    <property type="project" value="InterPro"/>
</dbReference>
<dbReference type="InterPro" id="IPR032675">
    <property type="entry name" value="LRR_dom_sf"/>
</dbReference>
<keyword evidence="1" id="KW-0677">Repeat</keyword>
<dbReference type="InterPro" id="IPR042197">
    <property type="entry name" value="Apaf_helical"/>
</dbReference>
<accession>A0AAW1WG02</accession>
<protein>
    <recommendedName>
        <fullName evidence="12">Disease resistance protein RPM1-like</fullName>
    </recommendedName>
</protein>
<gene>
    <name evidence="10" type="ORF">M0R45_031291</name>
</gene>
<dbReference type="InterPro" id="IPR058922">
    <property type="entry name" value="WHD_DRP"/>
</dbReference>
<dbReference type="Pfam" id="PF23559">
    <property type="entry name" value="WHD_DRP"/>
    <property type="match status" value="1"/>
</dbReference>
<comment type="caution">
    <text evidence="10">The sequence shown here is derived from an EMBL/GenBank/DDBJ whole genome shotgun (WGS) entry which is preliminary data.</text>
</comment>
<evidence type="ECO:0000256" key="2">
    <source>
        <dbReference type="ARBA" id="ARBA00022741"/>
    </source>
</evidence>
<dbReference type="Gene3D" id="3.80.10.10">
    <property type="entry name" value="Ribonuclease Inhibitor"/>
    <property type="match status" value="1"/>
</dbReference>
<dbReference type="Pfam" id="PF00931">
    <property type="entry name" value="NB-ARC"/>
    <property type="match status" value="1"/>
</dbReference>
<name>A0AAW1WG02_RUBAR</name>
<evidence type="ECO:0000256" key="5">
    <source>
        <dbReference type="SAM" id="SignalP"/>
    </source>
</evidence>
<dbReference type="Pfam" id="PF23598">
    <property type="entry name" value="LRR_14"/>
    <property type="match status" value="1"/>
</dbReference>
<evidence type="ECO:0000259" key="9">
    <source>
        <dbReference type="Pfam" id="PF23598"/>
    </source>
</evidence>
<dbReference type="GO" id="GO:0098542">
    <property type="term" value="P:defense response to other organism"/>
    <property type="evidence" value="ECO:0007669"/>
    <property type="project" value="TreeGrafter"/>
</dbReference>
<evidence type="ECO:0000256" key="3">
    <source>
        <dbReference type="ARBA" id="ARBA00022821"/>
    </source>
</evidence>
<dbReference type="InterPro" id="IPR027417">
    <property type="entry name" value="P-loop_NTPase"/>
</dbReference>
<feature type="domain" description="Disease resistance R13L4/SHOC-2-like LRR" evidence="9">
    <location>
        <begin position="555"/>
        <end position="655"/>
    </location>
</feature>
<organism evidence="10 11">
    <name type="scientific">Rubus argutus</name>
    <name type="common">Southern blackberry</name>
    <dbReference type="NCBI Taxonomy" id="59490"/>
    <lineage>
        <taxon>Eukaryota</taxon>
        <taxon>Viridiplantae</taxon>
        <taxon>Streptophyta</taxon>
        <taxon>Embryophyta</taxon>
        <taxon>Tracheophyta</taxon>
        <taxon>Spermatophyta</taxon>
        <taxon>Magnoliopsida</taxon>
        <taxon>eudicotyledons</taxon>
        <taxon>Gunneridae</taxon>
        <taxon>Pentapetalae</taxon>
        <taxon>rosids</taxon>
        <taxon>fabids</taxon>
        <taxon>Rosales</taxon>
        <taxon>Rosaceae</taxon>
        <taxon>Rosoideae</taxon>
        <taxon>Rosoideae incertae sedis</taxon>
        <taxon>Rubus</taxon>
    </lineage>
</organism>
<dbReference type="Gene3D" id="1.10.8.430">
    <property type="entry name" value="Helical domain of apoptotic protease-activating factors"/>
    <property type="match status" value="1"/>
</dbReference>
<dbReference type="AlphaFoldDB" id="A0AAW1WG02"/>
<evidence type="ECO:0000313" key="10">
    <source>
        <dbReference type="EMBL" id="KAK9922849.1"/>
    </source>
</evidence>
<evidence type="ECO:0008006" key="12">
    <source>
        <dbReference type="Google" id="ProtNLM"/>
    </source>
</evidence>
<keyword evidence="4" id="KW-0175">Coiled coil</keyword>
<keyword evidence="5" id="KW-0732">Signal</keyword>
<evidence type="ECO:0000259" key="6">
    <source>
        <dbReference type="Pfam" id="PF00931"/>
    </source>
</evidence>
<dbReference type="SUPFAM" id="SSF52540">
    <property type="entry name" value="P-loop containing nucleoside triphosphate hydrolases"/>
    <property type="match status" value="1"/>
</dbReference>
<dbReference type="CDD" id="cd14798">
    <property type="entry name" value="RX-CC_like"/>
    <property type="match status" value="1"/>
</dbReference>